<evidence type="ECO:0000313" key="2">
    <source>
        <dbReference type="Proteomes" id="UP000821845"/>
    </source>
</evidence>
<protein>
    <submittedName>
        <fullName evidence="1">Uncharacterized protein</fullName>
    </submittedName>
</protein>
<accession>A0ACB7TGJ7</accession>
<gene>
    <name evidence="1" type="ORF">HPB50_011357</name>
</gene>
<keyword evidence="2" id="KW-1185">Reference proteome</keyword>
<reference evidence="1" key="1">
    <citation type="submission" date="2020-05" db="EMBL/GenBank/DDBJ databases">
        <title>Large-scale comparative analyses of tick genomes elucidate their genetic diversity and vector capacities.</title>
        <authorList>
            <person name="Jia N."/>
            <person name="Wang J."/>
            <person name="Shi W."/>
            <person name="Du L."/>
            <person name="Sun Y."/>
            <person name="Zhan W."/>
            <person name="Jiang J."/>
            <person name="Wang Q."/>
            <person name="Zhang B."/>
            <person name="Ji P."/>
            <person name="Sakyi L.B."/>
            <person name="Cui X."/>
            <person name="Yuan T."/>
            <person name="Jiang B."/>
            <person name="Yang W."/>
            <person name="Lam T.T.-Y."/>
            <person name="Chang Q."/>
            <person name="Ding S."/>
            <person name="Wang X."/>
            <person name="Zhu J."/>
            <person name="Ruan X."/>
            <person name="Zhao L."/>
            <person name="Wei J."/>
            <person name="Que T."/>
            <person name="Du C."/>
            <person name="Cheng J."/>
            <person name="Dai P."/>
            <person name="Han X."/>
            <person name="Huang E."/>
            <person name="Gao Y."/>
            <person name="Liu J."/>
            <person name="Shao H."/>
            <person name="Ye R."/>
            <person name="Li L."/>
            <person name="Wei W."/>
            <person name="Wang X."/>
            <person name="Wang C."/>
            <person name="Yang T."/>
            <person name="Huo Q."/>
            <person name="Li W."/>
            <person name="Guo W."/>
            <person name="Chen H."/>
            <person name="Zhou L."/>
            <person name="Ni X."/>
            <person name="Tian J."/>
            <person name="Zhou Y."/>
            <person name="Sheng Y."/>
            <person name="Liu T."/>
            <person name="Pan Y."/>
            <person name="Xia L."/>
            <person name="Li J."/>
            <person name="Zhao F."/>
            <person name="Cao W."/>
        </authorList>
    </citation>
    <scope>NUCLEOTIDE SEQUENCE</scope>
    <source>
        <strain evidence="1">Hyas-2018</strain>
    </source>
</reference>
<sequence length="93" mass="10186">MDAEIVQTTPNGGDGEDDRDDEPPREAPTSAEMSNLLRLLRNKVECSGGEDWLMQCVKQLEDAFLGPSMTAKQTSITQFFSLNKMAVPQNPAA</sequence>
<name>A0ACB7TGJ7_HYAAI</name>
<organism evidence="1 2">
    <name type="scientific">Hyalomma asiaticum</name>
    <name type="common">Tick</name>
    <dbReference type="NCBI Taxonomy" id="266040"/>
    <lineage>
        <taxon>Eukaryota</taxon>
        <taxon>Metazoa</taxon>
        <taxon>Ecdysozoa</taxon>
        <taxon>Arthropoda</taxon>
        <taxon>Chelicerata</taxon>
        <taxon>Arachnida</taxon>
        <taxon>Acari</taxon>
        <taxon>Parasitiformes</taxon>
        <taxon>Ixodida</taxon>
        <taxon>Ixodoidea</taxon>
        <taxon>Ixodidae</taxon>
        <taxon>Hyalomminae</taxon>
        <taxon>Hyalomma</taxon>
    </lineage>
</organism>
<proteinExistence type="predicted"/>
<dbReference type="Proteomes" id="UP000821845">
    <property type="component" value="Chromosome 1"/>
</dbReference>
<comment type="caution">
    <text evidence="1">The sequence shown here is derived from an EMBL/GenBank/DDBJ whole genome shotgun (WGS) entry which is preliminary data.</text>
</comment>
<evidence type="ECO:0000313" key="1">
    <source>
        <dbReference type="EMBL" id="KAH6946060.1"/>
    </source>
</evidence>
<dbReference type="EMBL" id="CM023481">
    <property type="protein sequence ID" value="KAH6946060.1"/>
    <property type="molecule type" value="Genomic_DNA"/>
</dbReference>